<dbReference type="CDD" id="cd01335">
    <property type="entry name" value="Radical_SAM"/>
    <property type="match status" value="1"/>
</dbReference>
<feature type="active site" description="Proton acceptor" evidence="12">
    <location>
        <position position="85"/>
    </location>
</feature>
<keyword evidence="4 12" id="KW-0698">rRNA processing</keyword>
<dbReference type="PANTHER" id="PTHR30544">
    <property type="entry name" value="23S RRNA METHYLTRANSFERASE"/>
    <property type="match status" value="1"/>
</dbReference>
<dbReference type="Gene3D" id="3.20.20.70">
    <property type="entry name" value="Aldolase class I"/>
    <property type="match status" value="1"/>
</dbReference>
<dbReference type="PROSITE" id="PS51918">
    <property type="entry name" value="RADICAL_SAM"/>
    <property type="match status" value="1"/>
</dbReference>
<keyword evidence="3 12" id="KW-0963">Cytoplasm</keyword>
<organism evidence="14 15">
    <name type="scientific">Candidatus Ornithocaccomicrobium faecavium</name>
    <dbReference type="NCBI Taxonomy" id="2840890"/>
    <lineage>
        <taxon>Bacteria</taxon>
        <taxon>Bacillati</taxon>
        <taxon>Bacillota</taxon>
        <taxon>Clostridia</taxon>
        <taxon>Candidatus Ornithocaccomicrobium</taxon>
    </lineage>
</organism>
<comment type="miscellaneous">
    <text evidence="12">Reaction proceeds by a ping-pong mechanism involving intermediate methylation of a conserved cysteine residue.</text>
</comment>
<evidence type="ECO:0000256" key="3">
    <source>
        <dbReference type="ARBA" id="ARBA00022490"/>
    </source>
</evidence>
<evidence type="ECO:0000256" key="2">
    <source>
        <dbReference type="ARBA" id="ARBA00022485"/>
    </source>
</evidence>
<feature type="binding site" evidence="12">
    <location>
        <position position="109"/>
    </location>
    <ligand>
        <name>[4Fe-4S] cluster</name>
        <dbReference type="ChEBI" id="CHEBI:49883"/>
        <note>4Fe-4S-S-AdoMet</note>
    </ligand>
</feature>
<accession>A0A9D1TBU3</accession>
<evidence type="ECO:0000256" key="5">
    <source>
        <dbReference type="ARBA" id="ARBA00022603"/>
    </source>
</evidence>
<feature type="binding site" evidence="12">
    <location>
        <position position="112"/>
    </location>
    <ligand>
        <name>[4Fe-4S] cluster</name>
        <dbReference type="ChEBI" id="CHEBI:49883"/>
        <note>4Fe-4S-S-AdoMet</note>
    </ligand>
</feature>
<feature type="active site" description="S-methylcysteine intermediate" evidence="12">
    <location>
        <position position="326"/>
    </location>
</feature>
<evidence type="ECO:0000256" key="8">
    <source>
        <dbReference type="ARBA" id="ARBA00022694"/>
    </source>
</evidence>
<evidence type="ECO:0000256" key="6">
    <source>
        <dbReference type="ARBA" id="ARBA00022679"/>
    </source>
</evidence>
<dbReference type="HAMAP" id="MF_01849">
    <property type="entry name" value="RNA_methyltr_RlmN"/>
    <property type="match status" value="1"/>
</dbReference>
<sequence>MNRPQLLSMTAAEMEEAVGGGFRARQIAEWVRKGADFAEMTNLPKALRASLEERFIANPVTIREALVQGETEKYLYALPDGNVIEGVKLKYHYGSSLCVSTQVGCAMGCAFCASTLEGCVRNLTSGEMLGQIVAVNRRLQGAGERLKNAVLMGSGEPLANYENTVKFLRLLREYGMSLRGVSLSTCGLTERMRALAQEDLPVTLCVSLHAPNDEIRRRIMPIARKYAMDDVIDACREFIARTGRRVIFEYALIENVNCSLACADELAARLRGLMCHVNLIPLNPVKERALRAPSLQEQNAFLRRLEQKKISVTRRRALGSEIEGACGQLRRARLSEEKKD</sequence>
<dbReference type="GO" id="GO:0000049">
    <property type="term" value="F:tRNA binding"/>
    <property type="evidence" value="ECO:0007669"/>
    <property type="project" value="UniProtKB-UniRule"/>
</dbReference>
<keyword evidence="2 12" id="KW-0004">4Fe-4S</keyword>
<evidence type="ECO:0000256" key="7">
    <source>
        <dbReference type="ARBA" id="ARBA00022691"/>
    </source>
</evidence>
<feature type="binding site" evidence="12">
    <location>
        <begin position="155"/>
        <end position="156"/>
    </location>
    <ligand>
        <name>S-adenosyl-L-methionine</name>
        <dbReference type="ChEBI" id="CHEBI:59789"/>
    </ligand>
</feature>
<name>A0A9D1TBU3_9FIRM</name>
<dbReference type="GO" id="GO:0002935">
    <property type="term" value="F:tRNA (adenine(37)-C2)-methyltransferase activity"/>
    <property type="evidence" value="ECO:0007669"/>
    <property type="project" value="UniProtKB-UniRule"/>
</dbReference>
<evidence type="ECO:0000256" key="10">
    <source>
        <dbReference type="ARBA" id="ARBA00023004"/>
    </source>
</evidence>
<comment type="caution">
    <text evidence="12">Lacks conserved residue(s) required for the propagation of feature annotation.</text>
</comment>
<evidence type="ECO:0000256" key="9">
    <source>
        <dbReference type="ARBA" id="ARBA00022723"/>
    </source>
</evidence>
<reference evidence="14" key="1">
    <citation type="submission" date="2020-10" db="EMBL/GenBank/DDBJ databases">
        <authorList>
            <person name="Gilroy R."/>
        </authorList>
    </citation>
    <scope>NUCLEOTIDE SEQUENCE</scope>
    <source>
        <strain evidence="14">CHK183-6373</strain>
    </source>
</reference>
<comment type="catalytic activity">
    <reaction evidence="12">
        <text>adenosine(2503) in 23S rRNA + 2 reduced [2Fe-2S]-[ferredoxin] + 2 S-adenosyl-L-methionine = 2-methyladenosine(2503) in 23S rRNA + 5'-deoxyadenosine + L-methionine + 2 oxidized [2Fe-2S]-[ferredoxin] + S-adenosyl-L-homocysteine</text>
        <dbReference type="Rhea" id="RHEA:42916"/>
        <dbReference type="Rhea" id="RHEA-COMP:10000"/>
        <dbReference type="Rhea" id="RHEA-COMP:10001"/>
        <dbReference type="Rhea" id="RHEA-COMP:10152"/>
        <dbReference type="Rhea" id="RHEA-COMP:10282"/>
        <dbReference type="ChEBI" id="CHEBI:17319"/>
        <dbReference type="ChEBI" id="CHEBI:33737"/>
        <dbReference type="ChEBI" id="CHEBI:33738"/>
        <dbReference type="ChEBI" id="CHEBI:57844"/>
        <dbReference type="ChEBI" id="CHEBI:57856"/>
        <dbReference type="ChEBI" id="CHEBI:59789"/>
        <dbReference type="ChEBI" id="CHEBI:74411"/>
        <dbReference type="ChEBI" id="CHEBI:74497"/>
        <dbReference type="EC" id="2.1.1.192"/>
    </reaction>
</comment>
<keyword evidence="5 12" id="KW-0489">Methyltransferase</keyword>
<dbReference type="Pfam" id="PF21016">
    <property type="entry name" value="RlmN_N"/>
    <property type="match status" value="1"/>
</dbReference>
<dbReference type="InterPro" id="IPR040072">
    <property type="entry name" value="Methyltransferase_A"/>
</dbReference>
<dbReference type="PIRSF" id="PIRSF006004">
    <property type="entry name" value="CHP00048"/>
    <property type="match status" value="1"/>
</dbReference>
<dbReference type="InterPro" id="IPR027492">
    <property type="entry name" value="RNA_MTrfase_RlmN"/>
</dbReference>
<proteinExistence type="inferred from homology"/>
<keyword evidence="12" id="KW-1015">Disulfide bond</keyword>
<dbReference type="InterPro" id="IPR013785">
    <property type="entry name" value="Aldolase_TIM"/>
</dbReference>
<comment type="similarity">
    <text evidence="12">Belongs to the radical SAM superfamily. RlmN family.</text>
</comment>
<dbReference type="GO" id="GO:0051539">
    <property type="term" value="F:4 iron, 4 sulfur cluster binding"/>
    <property type="evidence" value="ECO:0007669"/>
    <property type="project" value="UniProtKB-UniRule"/>
</dbReference>
<evidence type="ECO:0000256" key="11">
    <source>
        <dbReference type="ARBA" id="ARBA00023014"/>
    </source>
</evidence>
<dbReference type="SFLD" id="SFLDG01062">
    <property type="entry name" value="methyltransferase_(Class_A)"/>
    <property type="match status" value="1"/>
</dbReference>
<comment type="catalytic activity">
    <reaction evidence="12">
        <text>adenosine(37) in tRNA + 2 reduced [2Fe-2S]-[ferredoxin] + 2 S-adenosyl-L-methionine = 2-methyladenosine(37) in tRNA + 5'-deoxyadenosine + L-methionine + 2 oxidized [2Fe-2S]-[ferredoxin] + S-adenosyl-L-homocysteine</text>
        <dbReference type="Rhea" id="RHEA:43332"/>
        <dbReference type="Rhea" id="RHEA-COMP:10000"/>
        <dbReference type="Rhea" id="RHEA-COMP:10001"/>
        <dbReference type="Rhea" id="RHEA-COMP:10162"/>
        <dbReference type="Rhea" id="RHEA-COMP:10485"/>
        <dbReference type="ChEBI" id="CHEBI:17319"/>
        <dbReference type="ChEBI" id="CHEBI:33737"/>
        <dbReference type="ChEBI" id="CHEBI:33738"/>
        <dbReference type="ChEBI" id="CHEBI:57844"/>
        <dbReference type="ChEBI" id="CHEBI:57856"/>
        <dbReference type="ChEBI" id="CHEBI:59789"/>
        <dbReference type="ChEBI" id="CHEBI:74411"/>
        <dbReference type="ChEBI" id="CHEBI:74497"/>
        <dbReference type="EC" id="2.1.1.192"/>
    </reaction>
</comment>
<dbReference type="GO" id="GO:0046872">
    <property type="term" value="F:metal ion binding"/>
    <property type="evidence" value="ECO:0007669"/>
    <property type="project" value="UniProtKB-KW"/>
</dbReference>
<feature type="domain" description="Radical SAM core" evidence="13">
    <location>
        <begin position="91"/>
        <end position="321"/>
    </location>
</feature>
<evidence type="ECO:0000313" key="14">
    <source>
        <dbReference type="EMBL" id="HIV27249.1"/>
    </source>
</evidence>
<dbReference type="GO" id="GO:0005737">
    <property type="term" value="C:cytoplasm"/>
    <property type="evidence" value="ECO:0007669"/>
    <property type="project" value="UniProtKB-SubCell"/>
</dbReference>
<keyword evidence="9 12" id="KW-0479">Metal-binding</keyword>
<dbReference type="PANTHER" id="PTHR30544:SF5">
    <property type="entry name" value="RADICAL SAM CORE DOMAIN-CONTAINING PROTEIN"/>
    <property type="match status" value="1"/>
</dbReference>
<dbReference type="SUPFAM" id="SSF102114">
    <property type="entry name" value="Radical SAM enzymes"/>
    <property type="match status" value="1"/>
</dbReference>
<dbReference type="NCBIfam" id="TIGR00048">
    <property type="entry name" value="rRNA_mod_RlmN"/>
    <property type="match status" value="1"/>
</dbReference>
<dbReference type="InterPro" id="IPR004383">
    <property type="entry name" value="rRNA_lsu_MTrfase_RlmN/Cfr"/>
</dbReference>
<comment type="function">
    <text evidence="12">Specifically methylates position 2 of adenine 2503 in 23S rRNA and position 2 of adenine 37 in tRNAs.</text>
</comment>
<comment type="caution">
    <text evidence="14">The sequence shown here is derived from an EMBL/GenBank/DDBJ whole genome shotgun (WGS) entry which is preliminary data.</text>
</comment>
<dbReference type="Pfam" id="PF04055">
    <property type="entry name" value="Radical_SAM"/>
    <property type="match status" value="1"/>
</dbReference>
<evidence type="ECO:0000256" key="1">
    <source>
        <dbReference type="ARBA" id="ARBA00004496"/>
    </source>
</evidence>
<comment type="cofactor">
    <cofactor evidence="12">
        <name>[4Fe-4S] cluster</name>
        <dbReference type="ChEBI" id="CHEBI:49883"/>
    </cofactor>
    <text evidence="12">Binds 1 [4Fe-4S] cluster. The cluster is coordinated with 3 cysteines and an exchangeable S-adenosyl-L-methionine.</text>
</comment>
<evidence type="ECO:0000313" key="15">
    <source>
        <dbReference type="Proteomes" id="UP000886884"/>
    </source>
</evidence>
<dbReference type="InterPro" id="IPR007197">
    <property type="entry name" value="rSAM"/>
</dbReference>
<dbReference type="InterPro" id="IPR058240">
    <property type="entry name" value="rSAM_sf"/>
</dbReference>
<dbReference type="GO" id="GO:0019843">
    <property type="term" value="F:rRNA binding"/>
    <property type="evidence" value="ECO:0007669"/>
    <property type="project" value="UniProtKB-UniRule"/>
</dbReference>
<dbReference type="AlphaFoldDB" id="A0A9D1TBU3"/>
<keyword evidence="7 12" id="KW-0949">S-adenosyl-L-methionine</keyword>
<feature type="binding site" evidence="12">
    <location>
        <position position="283"/>
    </location>
    <ligand>
        <name>S-adenosyl-L-methionine</name>
        <dbReference type="ChEBI" id="CHEBI:59789"/>
    </ligand>
</feature>
<keyword evidence="6 12" id="KW-0808">Transferase</keyword>
<dbReference type="Gene3D" id="1.10.150.530">
    <property type="match status" value="1"/>
</dbReference>
<dbReference type="Proteomes" id="UP000886884">
    <property type="component" value="Unassembled WGS sequence"/>
</dbReference>
<dbReference type="InterPro" id="IPR048641">
    <property type="entry name" value="RlmN_N"/>
</dbReference>
<feature type="binding site" evidence="12">
    <location>
        <position position="105"/>
    </location>
    <ligand>
        <name>[4Fe-4S] cluster</name>
        <dbReference type="ChEBI" id="CHEBI:49883"/>
        <note>4Fe-4S-S-AdoMet</note>
    </ligand>
</feature>
<keyword evidence="10 12" id="KW-0408">Iron</keyword>
<keyword evidence="8 12" id="KW-0819">tRNA processing</keyword>
<dbReference type="SFLD" id="SFLDF00275">
    <property type="entry name" value="adenosine_C2_methyltransferase"/>
    <property type="match status" value="1"/>
</dbReference>
<keyword evidence="11 12" id="KW-0411">Iron-sulfur</keyword>
<dbReference type="EC" id="2.1.1.192" evidence="12"/>
<protein>
    <recommendedName>
        <fullName evidence="12">Probable dual-specificity RNA methyltransferase RlmN</fullName>
        <ecNumber evidence="12">2.1.1.192</ecNumber>
    </recommendedName>
    <alternativeName>
        <fullName evidence="12">23S rRNA (adenine(2503)-C(2))-methyltransferase</fullName>
    </alternativeName>
    <alternativeName>
        <fullName evidence="12">23S rRNA m2A2503 methyltransferase</fullName>
    </alternativeName>
    <alternativeName>
        <fullName evidence="12">Ribosomal RNA large subunit methyltransferase N</fullName>
    </alternativeName>
    <alternativeName>
        <fullName evidence="12">tRNA (adenine(37)-C(2))-methyltransferase</fullName>
    </alternativeName>
    <alternativeName>
        <fullName evidence="12">tRNA m2A37 methyltransferase</fullName>
    </alternativeName>
</protein>
<dbReference type="GO" id="GO:0030488">
    <property type="term" value="P:tRNA methylation"/>
    <property type="evidence" value="ECO:0007669"/>
    <property type="project" value="UniProtKB-UniRule"/>
</dbReference>
<dbReference type="EMBL" id="DVOT01000083">
    <property type="protein sequence ID" value="HIV27249.1"/>
    <property type="molecule type" value="Genomic_DNA"/>
</dbReference>
<gene>
    <name evidence="12 14" type="primary">rlmN</name>
    <name evidence="14" type="ORF">IAA64_04725</name>
</gene>
<evidence type="ECO:0000256" key="4">
    <source>
        <dbReference type="ARBA" id="ARBA00022552"/>
    </source>
</evidence>
<evidence type="ECO:0000256" key="12">
    <source>
        <dbReference type="HAMAP-Rule" id="MF_01849"/>
    </source>
</evidence>
<dbReference type="GO" id="GO:0070475">
    <property type="term" value="P:rRNA base methylation"/>
    <property type="evidence" value="ECO:0007669"/>
    <property type="project" value="UniProtKB-UniRule"/>
</dbReference>
<evidence type="ECO:0000259" key="13">
    <source>
        <dbReference type="PROSITE" id="PS51918"/>
    </source>
</evidence>
<comment type="subcellular location">
    <subcellularLocation>
        <location evidence="1 12">Cytoplasm</location>
    </subcellularLocation>
</comment>
<dbReference type="FunFam" id="3.20.20.70:FF:000014">
    <property type="entry name" value="Probable dual-specificity RNA methyltransferase RlmN"/>
    <property type="match status" value="1"/>
</dbReference>
<feature type="binding site" evidence="12">
    <location>
        <position position="184"/>
    </location>
    <ligand>
        <name>S-adenosyl-L-methionine</name>
        <dbReference type="ChEBI" id="CHEBI:59789"/>
    </ligand>
</feature>
<dbReference type="GO" id="GO:0070040">
    <property type="term" value="F:rRNA (adenine(2503)-C2-)-methyltransferase activity"/>
    <property type="evidence" value="ECO:0007669"/>
    <property type="project" value="UniProtKB-UniRule"/>
</dbReference>
<dbReference type="SFLD" id="SFLDS00029">
    <property type="entry name" value="Radical_SAM"/>
    <property type="match status" value="1"/>
</dbReference>
<reference evidence="14" key="2">
    <citation type="journal article" date="2021" name="PeerJ">
        <title>Extensive microbial diversity within the chicken gut microbiome revealed by metagenomics and culture.</title>
        <authorList>
            <person name="Gilroy R."/>
            <person name="Ravi A."/>
            <person name="Getino M."/>
            <person name="Pursley I."/>
            <person name="Horton D.L."/>
            <person name="Alikhan N.F."/>
            <person name="Baker D."/>
            <person name="Gharbi K."/>
            <person name="Hall N."/>
            <person name="Watson M."/>
            <person name="Adriaenssens E.M."/>
            <person name="Foster-Nyarko E."/>
            <person name="Jarju S."/>
            <person name="Secka A."/>
            <person name="Antonio M."/>
            <person name="Oren A."/>
            <person name="Chaudhuri R.R."/>
            <person name="La Ragione R."/>
            <person name="Hildebrand F."/>
            <person name="Pallen M.J."/>
        </authorList>
    </citation>
    <scope>NUCLEOTIDE SEQUENCE</scope>
    <source>
        <strain evidence="14">CHK183-6373</strain>
    </source>
</reference>
<feature type="binding site" evidence="12">
    <location>
        <begin position="207"/>
        <end position="209"/>
    </location>
    <ligand>
        <name>S-adenosyl-L-methionine</name>
        <dbReference type="ChEBI" id="CHEBI:59789"/>
    </ligand>
</feature>